<gene>
    <name evidence="1" type="ORF">TNCT_670761</name>
</gene>
<dbReference type="Proteomes" id="UP000887116">
    <property type="component" value="Unassembled WGS sequence"/>
</dbReference>
<organism evidence="1 2">
    <name type="scientific">Trichonephila clavata</name>
    <name type="common">Joro spider</name>
    <name type="synonym">Nephila clavata</name>
    <dbReference type="NCBI Taxonomy" id="2740835"/>
    <lineage>
        <taxon>Eukaryota</taxon>
        <taxon>Metazoa</taxon>
        <taxon>Ecdysozoa</taxon>
        <taxon>Arthropoda</taxon>
        <taxon>Chelicerata</taxon>
        <taxon>Arachnida</taxon>
        <taxon>Araneae</taxon>
        <taxon>Araneomorphae</taxon>
        <taxon>Entelegynae</taxon>
        <taxon>Araneoidea</taxon>
        <taxon>Nephilidae</taxon>
        <taxon>Trichonephila</taxon>
    </lineage>
</organism>
<keyword evidence="2" id="KW-1185">Reference proteome</keyword>
<evidence type="ECO:0000313" key="1">
    <source>
        <dbReference type="EMBL" id="GFR30224.1"/>
    </source>
</evidence>
<proteinExistence type="predicted"/>
<evidence type="ECO:0000313" key="2">
    <source>
        <dbReference type="Proteomes" id="UP000887116"/>
    </source>
</evidence>
<accession>A0A8X6HUM6</accession>
<reference evidence="1" key="1">
    <citation type="submission" date="2020-07" db="EMBL/GenBank/DDBJ databases">
        <title>Multicomponent nature underlies the extraordinary mechanical properties of spider dragline silk.</title>
        <authorList>
            <person name="Kono N."/>
            <person name="Nakamura H."/>
            <person name="Mori M."/>
            <person name="Yoshida Y."/>
            <person name="Ohtoshi R."/>
            <person name="Malay A.D."/>
            <person name="Moran D.A.P."/>
            <person name="Tomita M."/>
            <person name="Numata K."/>
            <person name="Arakawa K."/>
        </authorList>
    </citation>
    <scope>NUCLEOTIDE SEQUENCE</scope>
</reference>
<name>A0A8X6HUM6_TRICU</name>
<dbReference type="AlphaFoldDB" id="A0A8X6HUM6"/>
<dbReference type="EMBL" id="BMAO01039259">
    <property type="protein sequence ID" value="GFR30224.1"/>
    <property type="molecule type" value="Genomic_DNA"/>
</dbReference>
<protein>
    <submittedName>
        <fullName evidence="1">Uncharacterized protein</fullName>
    </submittedName>
</protein>
<comment type="caution">
    <text evidence="1">The sequence shown here is derived from an EMBL/GenBank/DDBJ whole genome shotgun (WGS) entry which is preliminary data.</text>
</comment>
<sequence>MINRKFLIVMFIPNFMFQIHMLVKIYKILYPVQFINPEVREAEKRMEKFRRMAQNSEIFSLSLKKLSKELWKTSQIYSAN</sequence>